<proteinExistence type="predicted"/>
<protein>
    <recommendedName>
        <fullName evidence="4">Antitoxin VbhA domain-containing protein</fullName>
    </recommendedName>
</protein>
<reference evidence="2 3" key="1">
    <citation type="submission" date="2019-06" db="EMBL/GenBank/DDBJ databases">
        <title>Sorghum-associated microbial communities from plants grown in Nebraska, USA.</title>
        <authorList>
            <person name="Schachtman D."/>
        </authorList>
    </citation>
    <scope>NUCLEOTIDE SEQUENCE [LARGE SCALE GENOMIC DNA]</scope>
    <source>
        <strain evidence="2 3">1225</strain>
    </source>
</reference>
<dbReference type="EMBL" id="VIWP01000019">
    <property type="protein sequence ID" value="TWF43467.1"/>
    <property type="molecule type" value="Genomic_DNA"/>
</dbReference>
<evidence type="ECO:0000313" key="2">
    <source>
        <dbReference type="EMBL" id="TWF43467.1"/>
    </source>
</evidence>
<evidence type="ECO:0000256" key="1">
    <source>
        <dbReference type="SAM" id="MobiDB-lite"/>
    </source>
</evidence>
<name>A0A561PZB5_9HYPH</name>
<dbReference type="RefSeq" id="WP_145643632.1">
    <property type="nucleotide sequence ID" value="NZ_VIWP01000019.1"/>
</dbReference>
<keyword evidence="3" id="KW-1185">Reference proteome</keyword>
<dbReference type="OrthoDB" id="8401565at2"/>
<dbReference type="Proteomes" id="UP000320653">
    <property type="component" value="Unassembled WGS sequence"/>
</dbReference>
<gene>
    <name evidence="2" type="ORF">FHW37_11940</name>
</gene>
<feature type="region of interest" description="Disordered" evidence="1">
    <location>
        <begin position="66"/>
        <end position="86"/>
    </location>
</feature>
<dbReference type="AlphaFoldDB" id="A0A561PZB5"/>
<sequence length="86" mass="9796">MAVDHEIRKAIAQRAIDRAVARGAPIDQDPAFVALLDEWTYGDIEFKEMRTRYLDLLALQAAERRGRWKSQIGRARSGSPDEPTEK</sequence>
<organism evidence="2 3">
    <name type="scientific">Neorhizobium alkalisoli</name>
    <dbReference type="NCBI Taxonomy" id="528178"/>
    <lineage>
        <taxon>Bacteria</taxon>
        <taxon>Pseudomonadati</taxon>
        <taxon>Pseudomonadota</taxon>
        <taxon>Alphaproteobacteria</taxon>
        <taxon>Hyphomicrobiales</taxon>
        <taxon>Rhizobiaceae</taxon>
        <taxon>Rhizobium/Agrobacterium group</taxon>
        <taxon>Neorhizobium</taxon>
    </lineage>
</organism>
<comment type="caution">
    <text evidence="2">The sequence shown here is derived from an EMBL/GenBank/DDBJ whole genome shotgun (WGS) entry which is preliminary data.</text>
</comment>
<evidence type="ECO:0008006" key="4">
    <source>
        <dbReference type="Google" id="ProtNLM"/>
    </source>
</evidence>
<accession>A0A561PZB5</accession>
<evidence type="ECO:0000313" key="3">
    <source>
        <dbReference type="Proteomes" id="UP000320653"/>
    </source>
</evidence>